<evidence type="ECO:0000256" key="7">
    <source>
        <dbReference type="ARBA" id="ARBA00023163"/>
    </source>
</evidence>
<dbReference type="SUPFAM" id="SSF103612">
    <property type="entry name" value="SBT domain"/>
    <property type="match status" value="1"/>
</dbReference>
<keyword evidence="3 9" id="KW-0863">Zinc-finger</keyword>
<feature type="compositionally biased region" description="Low complexity" evidence="10">
    <location>
        <begin position="20"/>
        <end position="31"/>
    </location>
</feature>
<dbReference type="GO" id="GO:0003677">
    <property type="term" value="F:DNA binding"/>
    <property type="evidence" value="ECO:0007669"/>
    <property type="project" value="UniProtKB-KW"/>
</dbReference>
<dbReference type="InterPro" id="IPR044817">
    <property type="entry name" value="SBP-like"/>
</dbReference>
<dbReference type="Pfam" id="PF03110">
    <property type="entry name" value="SBP"/>
    <property type="match status" value="1"/>
</dbReference>
<reference evidence="12" key="1">
    <citation type="journal article" date="2015" name="Nat. Genet.">
        <title>The pineapple genome and the evolution of CAM photosynthesis.</title>
        <authorList>
            <person name="Ming R."/>
            <person name="VanBuren R."/>
            <person name="Wai C.M."/>
            <person name="Tang H."/>
            <person name="Schatz M.C."/>
            <person name="Bowers J.E."/>
            <person name="Lyons E."/>
            <person name="Wang M.L."/>
            <person name="Chen J."/>
            <person name="Biggers E."/>
            <person name="Zhang J."/>
            <person name="Huang L."/>
            <person name="Zhang L."/>
            <person name="Miao W."/>
            <person name="Zhang J."/>
            <person name="Ye Z."/>
            <person name="Miao C."/>
            <person name="Lin Z."/>
            <person name="Wang H."/>
            <person name="Zhou H."/>
            <person name="Yim W.C."/>
            <person name="Priest H.D."/>
            <person name="Zheng C."/>
            <person name="Woodhouse M."/>
            <person name="Edger P.P."/>
            <person name="Guyot R."/>
            <person name="Guo H.B."/>
            <person name="Guo H."/>
            <person name="Zheng G."/>
            <person name="Singh R."/>
            <person name="Sharma A."/>
            <person name="Min X."/>
            <person name="Zheng Y."/>
            <person name="Lee H."/>
            <person name="Gurtowski J."/>
            <person name="Sedlazeck F.J."/>
            <person name="Harkess A."/>
            <person name="McKain M.R."/>
            <person name="Liao Z."/>
            <person name="Fang J."/>
            <person name="Liu J."/>
            <person name="Zhang X."/>
            <person name="Zhang Q."/>
            <person name="Hu W."/>
            <person name="Qin Y."/>
            <person name="Wang K."/>
            <person name="Chen L.Y."/>
            <person name="Shirley N."/>
            <person name="Lin Y.R."/>
            <person name="Liu L.Y."/>
            <person name="Hernandez A.G."/>
            <person name="Wright C.L."/>
            <person name="Bulone V."/>
            <person name="Tuskan G.A."/>
            <person name="Heath K."/>
            <person name="Zee F."/>
            <person name="Moore P.H."/>
            <person name="Sunkar R."/>
            <person name="Leebens-Mack J.H."/>
            <person name="Mockler T."/>
            <person name="Bennetzen J.L."/>
            <person name="Freeling M."/>
            <person name="Sankoff D."/>
            <person name="Paterson A.H."/>
            <person name="Zhu X."/>
            <person name="Yang X."/>
            <person name="Smith J.A."/>
            <person name="Cushman J.C."/>
            <person name="Paull R.E."/>
            <person name="Yu Q."/>
        </authorList>
    </citation>
    <scope>NUCLEOTIDE SEQUENCE [LARGE SCALE GENOMIC DNA]</scope>
    <source>
        <strain evidence="12">cv. F153</strain>
    </source>
</reference>
<keyword evidence="2" id="KW-0479">Metal-binding</keyword>
<dbReference type="GO" id="GO:0005634">
    <property type="term" value="C:nucleus"/>
    <property type="evidence" value="ECO:0007669"/>
    <property type="project" value="UniProtKB-SubCell"/>
</dbReference>
<proteinExistence type="predicted"/>
<dbReference type="GeneID" id="109713492"/>
<dbReference type="InterPro" id="IPR036893">
    <property type="entry name" value="SBP_sf"/>
</dbReference>
<evidence type="ECO:0000256" key="3">
    <source>
        <dbReference type="ARBA" id="ARBA00022771"/>
    </source>
</evidence>
<evidence type="ECO:0000256" key="8">
    <source>
        <dbReference type="ARBA" id="ARBA00023242"/>
    </source>
</evidence>
<gene>
    <name evidence="13" type="primary">LOC109713492</name>
</gene>
<evidence type="ECO:0000256" key="9">
    <source>
        <dbReference type="PROSITE-ProRule" id="PRU00470"/>
    </source>
</evidence>
<accession>A0A6P5FB74</accession>
<feature type="region of interest" description="Disordered" evidence="10">
    <location>
        <begin position="69"/>
        <end position="104"/>
    </location>
</feature>
<name>A0A6P5FB74_ANACO</name>
<evidence type="ECO:0000256" key="5">
    <source>
        <dbReference type="ARBA" id="ARBA00023015"/>
    </source>
</evidence>
<dbReference type="AlphaFoldDB" id="A0A6P5FB74"/>
<keyword evidence="12" id="KW-1185">Reference proteome</keyword>
<keyword evidence="5" id="KW-0805">Transcription regulation</keyword>
<feature type="region of interest" description="Disordered" evidence="10">
    <location>
        <begin position="1"/>
        <end position="43"/>
    </location>
</feature>
<evidence type="ECO:0000256" key="1">
    <source>
        <dbReference type="ARBA" id="ARBA00004123"/>
    </source>
</evidence>
<evidence type="ECO:0000256" key="2">
    <source>
        <dbReference type="ARBA" id="ARBA00022723"/>
    </source>
</evidence>
<dbReference type="Proteomes" id="UP000515123">
    <property type="component" value="Linkage group 1"/>
</dbReference>
<evidence type="ECO:0000256" key="10">
    <source>
        <dbReference type="SAM" id="MobiDB-lite"/>
    </source>
</evidence>
<dbReference type="GO" id="GO:0008270">
    <property type="term" value="F:zinc ion binding"/>
    <property type="evidence" value="ECO:0007669"/>
    <property type="project" value="UniProtKB-KW"/>
</dbReference>
<evidence type="ECO:0000313" key="12">
    <source>
        <dbReference type="Proteomes" id="UP000515123"/>
    </source>
</evidence>
<evidence type="ECO:0000313" key="13">
    <source>
        <dbReference type="RefSeq" id="XP_020093194.1"/>
    </source>
</evidence>
<sequence>MEWDLKMPPPPWEVTTQTEPAAAPAPAPAAAGSSNPNRTEWSVDLKLNGLGDFNPNPNWRAQFKTPAIANPTAPASSSSSSSSSSKRGRAAINGAQSSSCSVDGCKADLSKCREYHRRHKVCEAHSKTPVVIVAGREQRFCQQCSRFHLLVEFDEVKRSCRKRLDGHNRRRRKPQPDSVNSGTLFTLHQGTRFSSYPLLFPTAPESNFNGIIKFENGALYNKQQNTATTAAATNSSHYYMEERRPFHFAQEITTESNKSTKLFSDGLNRVIDPSECALSLLSSPALIPMAQPLHVSDFQYGNIARFSNLTPDNVEVDGFSTVIVSDANRDAGIHYQSVYHLAGEEGSSNGTTAQALPFSWH</sequence>
<feature type="domain" description="SBP-type" evidence="11">
    <location>
        <begin position="97"/>
        <end position="174"/>
    </location>
</feature>
<dbReference type="RefSeq" id="XP_020093194.1">
    <property type="nucleotide sequence ID" value="XM_020237605.1"/>
</dbReference>
<evidence type="ECO:0000256" key="4">
    <source>
        <dbReference type="ARBA" id="ARBA00022833"/>
    </source>
</evidence>
<protein>
    <submittedName>
        <fullName evidence="13">Squamosa promoter-binding-like protein 16</fullName>
    </submittedName>
</protein>
<dbReference type="OrthoDB" id="514967at2759"/>
<organism evidence="12 13">
    <name type="scientific">Ananas comosus</name>
    <name type="common">Pineapple</name>
    <name type="synonym">Ananas ananas</name>
    <dbReference type="NCBI Taxonomy" id="4615"/>
    <lineage>
        <taxon>Eukaryota</taxon>
        <taxon>Viridiplantae</taxon>
        <taxon>Streptophyta</taxon>
        <taxon>Embryophyta</taxon>
        <taxon>Tracheophyta</taxon>
        <taxon>Spermatophyta</taxon>
        <taxon>Magnoliopsida</taxon>
        <taxon>Liliopsida</taxon>
        <taxon>Poales</taxon>
        <taxon>Bromeliaceae</taxon>
        <taxon>Bromelioideae</taxon>
        <taxon>Ananas</taxon>
    </lineage>
</organism>
<dbReference type="PANTHER" id="PTHR31251:SF208">
    <property type="entry name" value="SQUAMOSA PROMOTER-BINDING-LIKE PROTEIN 18"/>
    <property type="match status" value="1"/>
</dbReference>
<keyword evidence="6" id="KW-0238">DNA-binding</keyword>
<feature type="compositionally biased region" description="Low complexity" evidence="10">
    <location>
        <begin position="76"/>
        <end position="85"/>
    </location>
</feature>
<evidence type="ECO:0000256" key="6">
    <source>
        <dbReference type="ARBA" id="ARBA00023125"/>
    </source>
</evidence>
<dbReference type="FunFam" id="4.10.1100.10:FF:000001">
    <property type="entry name" value="Squamosa promoter-binding-like protein 14"/>
    <property type="match status" value="1"/>
</dbReference>
<keyword evidence="4" id="KW-0862">Zinc</keyword>
<reference evidence="13" key="2">
    <citation type="submission" date="2025-08" db="UniProtKB">
        <authorList>
            <consortium name="RefSeq"/>
        </authorList>
    </citation>
    <scope>IDENTIFICATION</scope>
    <source>
        <tissue evidence="13">Leaf</tissue>
    </source>
</reference>
<dbReference type="Gramene" id="Aco015107.1.mrna1">
    <property type="protein sequence ID" value="Aco015107.1.mrna1"/>
    <property type="gene ID" value="Aco015107.1.path1"/>
</dbReference>
<dbReference type="PROSITE" id="PS51141">
    <property type="entry name" value="ZF_SBP"/>
    <property type="match status" value="1"/>
</dbReference>
<dbReference type="Gene3D" id="4.10.1100.10">
    <property type="entry name" value="Transcription factor, SBP-box domain"/>
    <property type="match status" value="1"/>
</dbReference>
<comment type="subcellular location">
    <subcellularLocation>
        <location evidence="1">Nucleus</location>
    </subcellularLocation>
</comment>
<dbReference type="PANTHER" id="PTHR31251">
    <property type="entry name" value="SQUAMOSA PROMOTER-BINDING-LIKE PROTEIN 4"/>
    <property type="match status" value="1"/>
</dbReference>
<keyword evidence="8" id="KW-0539">Nucleus</keyword>
<keyword evidence="7" id="KW-0804">Transcription</keyword>
<dbReference type="InterPro" id="IPR004333">
    <property type="entry name" value="SBP_dom"/>
</dbReference>
<evidence type="ECO:0000259" key="11">
    <source>
        <dbReference type="PROSITE" id="PS51141"/>
    </source>
</evidence>